<evidence type="ECO:0000256" key="5">
    <source>
        <dbReference type="ARBA" id="ARBA00023136"/>
    </source>
</evidence>
<dbReference type="PANTHER" id="PTHR21143">
    <property type="entry name" value="INVERTEBRATE GUSTATORY RECEPTOR"/>
    <property type="match status" value="1"/>
</dbReference>
<feature type="transmembrane region" description="Helical" evidence="8">
    <location>
        <begin position="306"/>
        <end position="326"/>
    </location>
</feature>
<dbReference type="PANTHER" id="PTHR21143:SF134">
    <property type="entry name" value="GUSTATORY RECEPTOR"/>
    <property type="match status" value="1"/>
</dbReference>
<dbReference type="InterPro" id="IPR013604">
    <property type="entry name" value="7TM_chemorcpt"/>
</dbReference>
<dbReference type="eggNOG" id="ENOG502S2QD">
    <property type="taxonomic scope" value="Eukaryota"/>
</dbReference>
<reference evidence="9 10" key="1">
    <citation type="journal article" date="2014" name="Nat. Commun.">
        <title>Molecular traces of alternative social organization in a termite genome.</title>
        <authorList>
            <person name="Terrapon N."/>
            <person name="Li C."/>
            <person name="Robertson H.M."/>
            <person name="Ji L."/>
            <person name="Meng X."/>
            <person name="Booth W."/>
            <person name="Chen Z."/>
            <person name="Childers C.P."/>
            <person name="Glastad K.M."/>
            <person name="Gokhale K."/>
            <person name="Gowin J."/>
            <person name="Gronenberg W."/>
            <person name="Hermansen R.A."/>
            <person name="Hu H."/>
            <person name="Hunt B.G."/>
            <person name="Huylmans A.K."/>
            <person name="Khalil S.M."/>
            <person name="Mitchell R.D."/>
            <person name="Munoz-Torres M.C."/>
            <person name="Mustard J.A."/>
            <person name="Pan H."/>
            <person name="Reese J.T."/>
            <person name="Scharf M.E."/>
            <person name="Sun F."/>
            <person name="Vogel H."/>
            <person name="Xiao J."/>
            <person name="Yang W."/>
            <person name="Yang Z."/>
            <person name="Yang Z."/>
            <person name="Zhou J."/>
            <person name="Zhu J."/>
            <person name="Brent C.S."/>
            <person name="Elsik C.G."/>
            <person name="Goodisman M.A."/>
            <person name="Liberles D.A."/>
            <person name="Roe R.M."/>
            <person name="Vargo E.L."/>
            <person name="Vilcinskas A."/>
            <person name="Wang J."/>
            <person name="Bornberg-Bauer E."/>
            <person name="Korb J."/>
            <person name="Zhang G."/>
            <person name="Liebig J."/>
        </authorList>
    </citation>
    <scope>NUCLEOTIDE SEQUENCE [LARGE SCALE GENOMIC DNA]</scope>
    <source>
        <tissue evidence="9">Whole organism</tissue>
    </source>
</reference>
<dbReference type="Pfam" id="PF08395">
    <property type="entry name" value="7tm_7"/>
    <property type="match status" value="1"/>
</dbReference>
<comment type="subcellular location">
    <subcellularLocation>
        <location evidence="1 8">Cell membrane</location>
        <topology evidence="1 8">Multi-pass membrane protein</topology>
    </subcellularLocation>
</comment>
<name>A0A067R3T7_ZOONE</name>
<feature type="transmembrane region" description="Helical" evidence="8">
    <location>
        <begin position="131"/>
        <end position="152"/>
    </location>
</feature>
<dbReference type="GO" id="GO:0043025">
    <property type="term" value="C:neuronal cell body"/>
    <property type="evidence" value="ECO:0007669"/>
    <property type="project" value="TreeGrafter"/>
</dbReference>
<feature type="transmembrane region" description="Helical" evidence="8">
    <location>
        <begin position="41"/>
        <end position="62"/>
    </location>
</feature>
<dbReference type="GO" id="GO:0005886">
    <property type="term" value="C:plasma membrane"/>
    <property type="evidence" value="ECO:0007669"/>
    <property type="project" value="UniProtKB-SubCell"/>
</dbReference>
<sequence>MKVFKVLDIYSVAKPLYYLSKLLGLAPFVIEGKSESRRLRLSCVTFLYSLFMLITLVARQLLFVRDLYTIDNVESVLQTASAIEEITSNVAVCVFFLLNLINRRKVYQIFFKLATLDKILGGMCATYKQSLLSVIGQMCFHFIFLGSLGIISVSNGGFNVYGDLFRFISIGSNFLVVLVVDLEITNLVFTLKQRFCIVNSRFSECIGKTNFEIPNPKRWDNTSILYMDNSVPKFIHVKSSLLKLKNLTDLHDFLCDVSALVNSTYSVHMLFDVMLKFVAIIFNVYFRLLRVLNYDRGRYEDNVYEGIMAAVLSWNVLQLTALVWACQSASEEANRTAAIVHKLISNTSDIEVKEELKIFSLKLLHRKVQFTACGFFPLDFTLLHSITGAVTTYLVILIQFQLSFTVPSQNITVTMALQEATSSSGVTPIMHP</sequence>
<accession>A0A067R3T7</accession>
<gene>
    <name evidence="9" type="ORF">L798_12428</name>
</gene>
<keyword evidence="6 8" id="KW-0675">Receptor</keyword>
<keyword evidence="10" id="KW-1185">Reference proteome</keyword>
<dbReference type="GO" id="GO:0007635">
    <property type="term" value="P:chemosensory behavior"/>
    <property type="evidence" value="ECO:0007669"/>
    <property type="project" value="TreeGrafter"/>
</dbReference>
<dbReference type="InParanoid" id="A0A067R3T7"/>
<comment type="caution">
    <text evidence="8">Lacks conserved residue(s) required for the propagation of feature annotation.</text>
</comment>
<dbReference type="GO" id="GO:0030424">
    <property type="term" value="C:axon"/>
    <property type="evidence" value="ECO:0007669"/>
    <property type="project" value="TreeGrafter"/>
</dbReference>
<evidence type="ECO:0000256" key="2">
    <source>
        <dbReference type="ARBA" id="ARBA00022475"/>
    </source>
</evidence>
<protein>
    <recommendedName>
        <fullName evidence="8">Gustatory receptor</fullName>
    </recommendedName>
</protein>
<evidence type="ECO:0000256" key="4">
    <source>
        <dbReference type="ARBA" id="ARBA00022989"/>
    </source>
</evidence>
<proteinExistence type="inferred from homology"/>
<comment type="function">
    <text evidence="8">Gustatory receptor which mediates acceptance or avoidance behavior, depending on its substrates.</text>
</comment>
<evidence type="ECO:0000313" key="9">
    <source>
        <dbReference type="EMBL" id="KDR13823.1"/>
    </source>
</evidence>
<evidence type="ECO:0000256" key="8">
    <source>
        <dbReference type="RuleBase" id="RU363108"/>
    </source>
</evidence>
<keyword evidence="7 8" id="KW-0807">Transducer</keyword>
<keyword evidence="2 8" id="KW-1003">Cell membrane</keyword>
<dbReference type="Proteomes" id="UP000027135">
    <property type="component" value="Unassembled WGS sequence"/>
</dbReference>
<organism evidence="9 10">
    <name type="scientific">Zootermopsis nevadensis</name>
    <name type="common">Dampwood termite</name>
    <dbReference type="NCBI Taxonomy" id="136037"/>
    <lineage>
        <taxon>Eukaryota</taxon>
        <taxon>Metazoa</taxon>
        <taxon>Ecdysozoa</taxon>
        <taxon>Arthropoda</taxon>
        <taxon>Hexapoda</taxon>
        <taxon>Insecta</taxon>
        <taxon>Pterygota</taxon>
        <taxon>Neoptera</taxon>
        <taxon>Polyneoptera</taxon>
        <taxon>Dictyoptera</taxon>
        <taxon>Blattodea</taxon>
        <taxon>Blattoidea</taxon>
        <taxon>Termitoidae</taxon>
        <taxon>Termopsidae</taxon>
        <taxon>Zootermopsis</taxon>
    </lineage>
</organism>
<evidence type="ECO:0000256" key="6">
    <source>
        <dbReference type="ARBA" id="ARBA00023170"/>
    </source>
</evidence>
<dbReference type="AlphaFoldDB" id="A0A067R3T7"/>
<feature type="transmembrane region" description="Helical" evidence="8">
    <location>
        <begin position="82"/>
        <end position="101"/>
    </location>
</feature>
<dbReference type="GO" id="GO:0050909">
    <property type="term" value="P:sensory perception of taste"/>
    <property type="evidence" value="ECO:0007669"/>
    <property type="project" value="InterPro"/>
</dbReference>
<dbReference type="GO" id="GO:0007165">
    <property type="term" value="P:signal transduction"/>
    <property type="evidence" value="ECO:0007669"/>
    <property type="project" value="UniProtKB-KW"/>
</dbReference>
<evidence type="ECO:0000256" key="3">
    <source>
        <dbReference type="ARBA" id="ARBA00022692"/>
    </source>
</evidence>
<feature type="transmembrane region" description="Helical" evidence="8">
    <location>
        <begin position="269"/>
        <end position="286"/>
    </location>
</feature>
<keyword evidence="3 8" id="KW-0812">Transmembrane</keyword>
<comment type="similarity">
    <text evidence="8">Belongs to the insect chemoreceptor superfamily. Gustatory receptor (GR) family.</text>
</comment>
<keyword evidence="4 8" id="KW-1133">Transmembrane helix</keyword>
<dbReference type="GO" id="GO:0008049">
    <property type="term" value="P:male courtship behavior"/>
    <property type="evidence" value="ECO:0007669"/>
    <property type="project" value="TreeGrafter"/>
</dbReference>
<evidence type="ECO:0000313" key="10">
    <source>
        <dbReference type="Proteomes" id="UP000027135"/>
    </source>
</evidence>
<dbReference type="EMBL" id="KK852920">
    <property type="protein sequence ID" value="KDR13823.1"/>
    <property type="molecule type" value="Genomic_DNA"/>
</dbReference>
<dbReference type="OMA" id="CEEANTC"/>
<dbReference type="GO" id="GO:0030425">
    <property type="term" value="C:dendrite"/>
    <property type="evidence" value="ECO:0007669"/>
    <property type="project" value="TreeGrafter"/>
</dbReference>
<evidence type="ECO:0000256" key="1">
    <source>
        <dbReference type="ARBA" id="ARBA00004651"/>
    </source>
</evidence>
<dbReference type="FunCoup" id="A0A067R3T7">
    <property type="interactions" value="38"/>
</dbReference>
<evidence type="ECO:0000256" key="7">
    <source>
        <dbReference type="ARBA" id="ARBA00023224"/>
    </source>
</evidence>
<keyword evidence="5 8" id="KW-0472">Membrane</keyword>
<feature type="transmembrane region" description="Helical" evidence="8">
    <location>
        <begin position="164"/>
        <end position="184"/>
    </location>
</feature>